<dbReference type="AlphaFoldDB" id="A0A5B9MDA9"/>
<dbReference type="KEGG" id="smam:Mal15_15150"/>
<reference evidence="4 5" key="1">
    <citation type="submission" date="2019-02" db="EMBL/GenBank/DDBJ databases">
        <title>Planctomycetal bacteria perform biofilm scaping via a novel small molecule.</title>
        <authorList>
            <person name="Jeske O."/>
            <person name="Boedeker C."/>
            <person name="Wiegand S."/>
            <person name="Breitling P."/>
            <person name="Kallscheuer N."/>
            <person name="Jogler M."/>
            <person name="Rohde M."/>
            <person name="Petersen J."/>
            <person name="Medema M.H."/>
            <person name="Surup F."/>
            <person name="Jogler C."/>
        </authorList>
    </citation>
    <scope>NUCLEOTIDE SEQUENCE [LARGE SCALE GENOMIC DNA]</scope>
    <source>
        <strain evidence="4 5">Mal15</strain>
    </source>
</reference>
<gene>
    <name evidence="4" type="ORF">Mal15_15150</name>
</gene>
<dbReference type="EMBL" id="CP036264">
    <property type="protein sequence ID" value="QEF97475.1"/>
    <property type="molecule type" value="Genomic_DNA"/>
</dbReference>
<dbReference type="Pfam" id="PF03938">
    <property type="entry name" value="OmpH"/>
    <property type="match status" value="1"/>
</dbReference>
<sequence length="238" mass="26618">MFMEIHTPASSTIWGRLKHARRGTRRWPGKVAVATAMLALCPLATPTVSAQQAQSTASTGHRVAVIDVGYVFKNLPAIQAQINKVKAELERHETEIKQKREELNQAALRLKSLKIGTPEYARQEEHVADLDSKLRLDMRRRHSDLGEAEAKIYYDNYQRIRAAVKAVAVHNHINLVLRFNSEAVDPHQGDSAAREIMRNVVYQDNAINLTDTVMRYLERSDDGAQVANGSRAAAGTSR</sequence>
<dbReference type="SMART" id="SM00935">
    <property type="entry name" value="OmpH"/>
    <property type="match status" value="1"/>
</dbReference>
<dbReference type="InterPro" id="IPR024930">
    <property type="entry name" value="Skp_dom_sf"/>
</dbReference>
<dbReference type="Proteomes" id="UP000321353">
    <property type="component" value="Chromosome"/>
</dbReference>
<keyword evidence="5" id="KW-1185">Reference proteome</keyword>
<evidence type="ECO:0000256" key="2">
    <source>
        <dbReference type="ARBA" id="ARBA00022729"/>
    </source>
</evidence>
<protein>
    <submittedName>
        <fullName evidence="4">Outer membrane protein (OmpH-like)</fullName>
    </submittedName>
</protein>
<dbReference type="InterPro" id="IPR005632">
    <property type="entry name" value="Chaperone_Skp"/>
</dbReference>
<keyword evidence="3" id="KW-0175">Coiled coil</keyword>
<dbReference type="SUPFAM" id="SSF111384">
    <property type="entry name" value="OmpH-like"/>
    <property type="match status" value="1"/>
</dbReference>
<proteinExistence type="inferred from homology"/>
<name>A0A5B9MDA9_9BACT</name>
<comment type="similarity">
    <text evidence="1">Belongs to the Skp family.</text>
</comment>
<evidence type="ECO:0000256" key="3">
    <source>
        <dbReference type="SAM" id="Coils"/>
    </source>
</evidence>
<accession>A0A5B9MDA9</accession>
<dbReference type="PANTHER" id="PTHR35089">
    <property type="entry name" value="CHAPERONE PROTEIN SKP"/>
    <property type="match status" value="1"/>
</dbReference>
<dbReference type="GO" id="GO:0005829">
    <property type="term" value="C:cytosol"/>
    <property type="evidence" value="ECO:0007669"/>
    <property type="project" value="TreeGrafter"/>
</dbReference>
<dbReference type="GO" id="GO:0050821">
    <property type="term" value="P:protein stabilization"/>
    <property type="evidence" value="ECO:0007669"/>
    <property type="project" value="TreeGrafter"/>
</dbReference>
<evidence type="ECO:0000256" key="1">
    <source>
        <dbReference type="ARBA" id="ARBA00009091"/>
    </source>
</evidence>
<dbReference type="Gene3D" id="3.30.910.20">
    <property type="entry name" value="Skp domain"/>
    <property type="match status" value="1"/>
</dbReference>
<evidence type="ECO:0000313" key="4">
    <source>
        <dbReference type="EMBL" id="QEF97475.1"/>
    </source>
</evidence>
<evidence type="ECO:0000313" key="5">
    <source>
        <dbReference type="Proteomes" id="UP000321353"/>
    </source>
</evidence>
<organism evidence="4 5">
    <name type="scientific">Stieleria maiorica</name>
    <dbReference type="NCBI Taxonomy" id="2795974"/>
    <lineage>
        <taxon>Bacteria</taxon>
        <taxon>Pseudomonadati</taxon>
        <taxon>Planctomycetota</taxon>
        <taxon>Planctomycetia</taxon>
        <taxon>Pirellulales</taxon>
        <taxon>Pirellulaceae</taxon>
        <taxon>Stieleria</taxon>
    </lineage>
</organism>
<keyword evidence="2" id="KW-0732">Signal</keyword>
<dbReference type="GO" id="GO:0051082">
    <property type="term" value="F:unfolded protein binding"/>
    <property type="evidence" value="ECO:0007669"/>
    <property type="project" value="InterPro"/>
</dbReference>
<dbReference type="PANTHER" id="PTHR35089:SF1">
    <property type="entry name" value="CHAPERONE PROTEIN SKP"/>
    <property type="match status" value="1"/>
</dbReference>
<feature type="coiled-coil region" evidence="3">
    <location>
        <begin position="75"/>
        <end position="116"/>
    </location>
</feature>